<reference evidence="2 3" key="1">
    <citation type="submission" date="2019-03" db="EMBL/GenBank/DDBJ databases">
        <title>Genomic Encyclopedia of Type Strains, Phase III (KMG-III): the genomes of soil and plant-associated and newly described type strains.</title>
        <authorList>
            <person name="Whitman W."/>
        </authorList>
    </citation>
    <scope>NUCLEOTIDE SEQUENCE [LARGE SCALE GENOMIC DNA]</scope>
    <source>
        <strain evidence="2 3">VKM Ac-2527</strain>
    </source>
</reference>
<feature type="signal peptide" evidence="1">
    <location>
        <begin position="1"/>
        <end position="28"/>
    </location>
</feature>
<dbReference type="InterPro" id="IPR008979">
    <property type="entry name" value="Galactose-bd-like_sf"/>
</dbReference>
<accession>A0A4R6J3Y0</accession>
<dbReference type="OrthoDB" id="99456at2"/>
<proteinExistence type="predicted"/>
<protein>
    <submittedName>
        <fullName evidence="2">F5/8 type C domain-containing protein</fullName>
    </submittedName>
</protein>
<dbReference type="InterPro" id="IPR013783">
    <property type="entry name" value="Ig-like_fold"/>
</dbReference>
<keyword evidence="3" id="KW-1185">Reference proteome</keyword>
<dbReference type="Gene3D" id="1.20.1270.90">
    <property type="entry name" value="AF1782-like"/>
    <property type="match status" value="1"/>
</dbReference>
<feature type="chain" id="PRO_5020493853" evidence="1">
    <location>
        <begin position="29"/>
        <end position="1568"/>
    </location>
</feature>
<organism evidence="2 3">
    <name type="scientific">Kribbella caucasensis</name>
    <dbReference type="NCBI Taxonomy" id="2512215"/>
    <lineage>
        <taxon>Bacteria</taxon>
        <taxon>Bacillati</taxon>
        <taxon>Actinomycetota</taxon>
        <taxon>Actinomycetes</taxon>
        <taxon>Propionibacteriales</taxon>
        <taxon>Kribbellaceae</taxon>
        <taxon>Kribbella</taxon>
    </lineage>
</organism>
<dbReference type="Pfam" id="PF22633">
    <property type="entry name" value="F5_F8_type_C_2"/>
    <property type="match status" value="1"/>
</dbReference>
<evidence type="ECO:0000313" key="3">
    <source>
        <dbReference type="Proteomes" id="UP000295388"/>
    </source>
</evidence>
<gene>
    <name evidence="2" type="ORF">EV643_14611</name>
</gene>
<dbReference type="GO" id="GO:0005975">
    <property type="term" value="P:carbohydrate metabolic process"/>
    <property type="evidence" value="ECO:0007669"/>
    <property type="project" value="UniProtKB-ARBA"/>
</dbReference>
<dbReference type="InterPro" id="IPR036116">
    <property type="entry name" value="FN3_sf"/>
</dbReference>
<dbReference type="SUPFAM" id="SSF49265">
    <property type="entry name" value="Fibronectin type III"/>
    <property type="match status" value="1"/>
</dbReference>
<dbReference type="Gene3D" id="2.60.120.260">
    <property type="entry name" value="Galactose-binding domain-like"/>
    <property type="match status" value="1"/>
</dbReference>
<dbReference type="EMBL" id="SNWQ01000046">
    <property type="protein sequence ID" value="TDO29647.1"/>
    <property type="molecule type" value="Genomic_DNA"/>
</dbReference>
<sequence length="1568" mass="171210">MSARLRSFLSCLLAVSILVPLTAPSTQATSSQQAAAASAAGVLDDIVFGDAGSEAAHRFAGPSTAVVEGALGEPARVAKPTDPPSVKAGELRFTVAVDPVAQNYFTVKFWGSDASPYKTIAYINGEQIGYRRSGDYEAINPGAGKLAPDRFYYTTIMLPNEHTRGQRAVEIMLRTYDGGFSSPVTQDSRKYYRAYTHTTARLDVSGEKQGTFTPPTTPATDARTEAQKQALIDGYTKSQLDRFNGYSATIDAAPDRKLSIIRYQDDLRFYAQSLVSASWVPATTPEQKRAALLRIFKVIDNHARDYYGNTRLVLRGGHQGDWGGYYGALGEALYIVENLIKDDTILGRTAFDEFLDQPFVTNTVEGPNSLTGVDWSGGQLTRREAWERVLKANFDFARSRLSYIYNQVLYTYEGAWEAHEGLGVIGSTFYEGKARSHRILLESVGAAPFLGEEVLVGPDGRDLNLFHSLFYHDGTARFTTDTADVVGKGLAKSKLDAQGNVVRRKPYGTQYVGITKAGLTRENTYVANYGEAANYLPEYYHKTLGHSGDEALNDQILKLALRNLHARGFARTTDLDDNGERIMRMEMVVDERNTAWPGFPGYAVRQAEGKSLLYAGLEKAMADAPERYTGAEWSTYWQYAAEAVGFAQQELADNQYFKNFASVTAKSKVDLWLGDTYAYVTRTRADHPRFGKVAAGVVHPFTDFRYYTTEQLQALGVDPADYQDKSFADVDNMFVSFRDGDTQIFGSLFERQRGVAGNGRLHVRASDHQAVVQIATNSQFRYSDYWARMDNIDVDFMEDQVTGDGSLPQALVGEIAPEAYQPGVGEVRRENFEVDTPYSGYPDLLTARYGKYFFAVNTTRVEYGNKRTFPVELPSEYRRSTVLDLVSGKELPVTSGKVLVGPETLLVLKLDQDAEVNPAPHHVDYLAALRQGTQAVVSWKPAPGAATYDIKRADRQDGPFFTVAKGVPATSWTDRAVAAGKRFYYTVTPVNAAGPGWSSQVTELATTTAVGGWSDNAVGQVGGWAWAGGGKVAIQGANGAGLGTGDDYDVEKRDIRDSFRFASQVLTGSGAITAKIGANQGSLAGIMLRDRLTATDSRYVYLGADESGKLVLRNRTRDSRHDWQDDVRSPLVAKIADYQVSEYPYVRLVRDVDSQHVQAWASKDGQGWTFVGELLTPLPEATYAGVVSTKAATFDQVVVRPDTKGTLYARAERDHDKVTLKWSKPNPAVRFSVYRTTDPAVASTDPISGTGWQKILSDSLSFSLADPQSLRLGSVYYRVTTIGADGIERLGAAPVTVTADRLPVVLAWAEGLSAGDYTKASYRGLAVAIAAAKEAMQQPGYDEEKLVNALYDAVAGLVSVRTLLRKVQVDQAGVEASTWIWPGTGTAAQNGWLAFDGNVQTATDTTAANGWIRAKLGEATSVDAIRFHPRSCCLARANGHIFQGSNDDGSTWTTIATISGVTEFRWYQIDVSRTQPYKWLRLLDEHGGNTNIAEIEYLVMPADGSILAETLAQAKAIDLSGFTAESGQVLTDAIAAGDAVLADLHSTQQQVDDLVTRVLTAIDGLVPA</sequence>
<dbReference type="Gene3D" id="2.60.40.10">
    <property type="entry name" value="Immunoglobulins"/>
    <property type="match status" value="2"/>
</dbReference>
<dbReference type="Proteomes" id="UP000295388">
    <property type="component" value="Unassembled WGS sequence"/>
</dbReference>
<keyword evidence="1" id="KW-0732">Signal</keyword>
<name>A0A4R6J3Y0_9ACTN</name>
<evidence type="ECO:0000313" key="2">
    <source>
        <dbReference type="EMBL" id="TDO29647.1"/>
    </source>
</evidence>
<comment type="caution">
    <text evidence="2">The sequence shown here is derived from an EMBL/GenBank/DDBJ whole genome shotgun (WGS) entry which is preliminary data.</text>
</comment>
<evidence type="ECO:0000256" key="1">
    <source>
        <dbReference type="SAM" id="SignalP"/>
    </source>
</evidence>
<dbReference type="RefSeq" id="WP_133805886.1">
    <property type="nucleotide sequence ID" value="NZ_SNWQ01000046.1"/>
</dbReference>
<dbReference type="SUPFAM" id="SSF49785">
    <property type="entry name" value="Galactose-binding domain-like"/>
    <property type="match status" value="1"/>
</dbReference>